<dbReference type="AlphaFoldDB" id="A0A0S4LQT3"/>
<dbReference type="STRING" id="1742973.COMA2_80089"/>
<organism evidence="1 2">
    <name type="scientific">Candidatus Nitrospira nitrificans</name>
    <dbReference type="NCBI Taxonomy" id="1742973"/>
    <lineage>
        <taxon>Bacteria</taxon>
        <taxon>Pseudomonadati</taxon>
        <taxon>Nitrospirota</taxon>
        <taxon>Nitrospiria</taxon>
        <taxon>Nitrospirales</taxon>
        <taxon>Nitrospiraceae</taxon>
        <taxon>Nitrospira</taxon>
    </lineage>
</organism>
<accession>A0A0S4LQT3</accession>
<gene>
    <name evidence="1" type="ORF">COMA2_80089</name>
</gene>
<proteinExistence type="predicted"/>
<evidence type="ECO:0000313" key="2">
    <source>
        <dbReference type="Proteomes" id="UP000198736"/>
    </source>
</evidence>
<sequence>MREGPFDPSCLYLDSMSTLKDLRGEVRYRPCLLFKQSSLLFSAVNEVEDIHWRRPADWRE</sequence>
<evidence type="ECO:0000313" key="1">
    <source>
        <dbReference type="EMBL" id="CUS39631.1"/>
    </source>
</evidence>
<reference evidence="2" key="1">
    <citation type="submission" date="2015-10" db="EMBL/GenBank/DDBJ databases">
        <authorList>
            <person name="Luecker S."/>
            <person name="Luecker S."/>
        </authorList>
    </citation>
    <scope>NUCLEOTIDE SEQUENCE [LARGE SCALE GENOMIC DNA]</scope>
</reference>
<name>A0A0S4LQT3_9BACT</name>
<dbReference type="Proteomes" id="UP000198736">
    <property type="component" value="Unassembled WGS sequence"/>
</dbReference>
<keyword evidence="2" id="KW-1185">Reference proteome</keyword>
<dbReference type="EMBL" id="CZPZ01000035">
    <property type="protein sequence ID" value="CUS39631.1"/>
    <property type="molecule type" value="Genomic_DNA"/>
</dbReference>
<protein>
    <submittedName>
        <fullName evidence="1">Uncharacterized protein</fullName>
    </submittedName>
</protein>